<evidence type="ECO:0000256" key="5">
    <source>
        <dbReference type="ARBA" id="ARBA00023136"/>
    </source>
</evidence>
<feature type="chain" id="PRO_5038388499" description="Cellulose synthase catalytic subunit" evidence="7">
    <location>
        <begin position="22"/>
        <end position="688"/>
    </location>
</feature>
<dbReference type="EMBL" id="AJAT01000011">
    <property type="protein sequence ID" value="EOL46069.1"/>
    <property type="molecule type" value="Genomic_DNA"/>
</dbReference>
<evidence type="ECO:0000313" key="9">
    <source>
        <dbReference type="Proteomes" id="UP000013785"/>
    </source>
</evidence>
<keyword evidence="7" id="KW-0732">Signal</keyword>
<dbReference type="InterPro" id="IPR018513">
    <property type="entry name" value="Cell_synthase_bac"/>
</dbReference>
<dbReference type="PANTHER" id="PTHR39083:SF1">
    <property type="entry name" value="CYCLIC DI-GMP-BINDING PROTEIN"/>
    <property type="match status" value="1"/>
</dbReference>
<dbReference type="PATRIC" id="fig|1158610.3.peg.853"/>
<keyword evidence="2" id="KW-1003">Cell membrane</keyword>
<evidence type="ECO:0000256" key="2">
    <source>
        <dbReference type="ARBA" id="ARBA00022475"/>
    </source>
</evidence>
<dbReference type="RefSeq" id="WP_010767547.1">
    <property type="nucleotide sequence ID" value="NZ_ASWE01000002.1"/>
</dbReference>
<protein>
    <recommendedName>
        <fullName evidence="10">Cellulose synthase catalytic subunit</fullName>
    </recommendedName>
</protein>
<evidence type="ECO:0000256" key="1">
    <source>
        <dbReference type="ARBA" id="ARBA00004162"/>
    </source>
</evidence>
<dbReference type="eggNOG" id="ENOG502Z7S8">
    <property type="taxonomic scope" value="Bacteria"/>
</dbReference>
<evidence type="ECO:0000313" key="8">
    <source>
        <dbReference type="EMBL" id="EOL46069.1"/>
    </source>
</evidence>
<dbReference type="Proteomes" id="UP000013785">
    <property type="component" value="Unassembled WGS sequence"/>
</dbReference>
<organism evidence="8 9">
    <name type="scientific">Enterococcus phoeniculicola ATCC BAA-412</name>
    <dbReference type="NCBI Taxonomy" id="1158610"/>
    <lineage>
        <taxon>Bacteria</taxon>
        <taxon>Bacillati</taxon>
        <taxon>Bacillota</taxon>
        <taxon>Bacilli</taxon>
        <taxon>Lactobacillales</taxon>
        <taxon>Enterococcaceae</taxon>
        <taxon>Enterococcus</taxon>
    </lineage>
</organism>
<keyword evidence="9" id="KW-1185">Reference proteome</keyword>
<dbReference type="Pfam" id="PF03170">
    <property type="entry name" value="BcsB"/>
    <property type="match status" value="1"/>
</dbReference>
<gene>
    <name evidence="8" type="ORF">UC3_00874</name>
</gene>
<dbReference type="STRING" id="154621.RV11_GL001205"/>
<accession>R3TWV1</accession>
<sequence length="688" mass="76822">MKKIIMFVSILGILFSAPVLAKAAENSEQDNHTFTQPFQNTTTSLTGTAVKATTYFTKIDYWDVKKATFNLNYQITQLENQQTSDVTVAVNGVKIHSWRPENKNGRQTETIDLPLNLLSGSNTLTIEGQIVNYEGDDGYRLIETPANWLTVYDGSNVNFQYDLKLPEDTIHSFYNHFVGADTIANGQSVVSVPENASDVELEAASYGISGFSRIITTSEQYLQLTSWTKNQTQPYQVIVATYKNLPEPYKKDIDEKKVENDAVIKFLNAKDQHILLVTSKNEKALLNAGRYLANQELMTQTEKKETYISENTDTFTSSLEFDGKIPFTTTGDQLIGAYHQEQVYFVSLPTDYNNINGSSVDLAIKYADNLDFDTSLVTVYVNDVPVGSQKLTASGANGDRVQLKFPDNLEVADSFVLKVAFDLNVKSPEVIRNGNTPWASIENTSSAFIKSEDTDVALFENYPNIFIANNAFSDLAIVLPEKMTDEYFKALSNVLNLLGNYAKDNTGNLTFYKEDISKRDLGSHNLIILGTPKDNTVVKNMNKDLYFTYNNSLSTFVSNEKLSIEPEYGKTLGTAQLMFSPFNSDLTALVLTSPSAEGVYLASTQLNSQKSVAIYKGDLIAVDSNYRRYDYRFKQEASHEKKNSLTSQIENNLNVFVYGLILLIVLAIVATSIYFISRKYADNTKGGN</sequence>
<dbReference type="GO" id="GO:0006011">
    <property type="term" value="P:UDP-alpha-D-glucose metabolic process"/>
    <property type="evidence" value="ECO:0007669"/>
    <property type="project" value="InterPro"/>
</dbReference>
<dbReference type="OrthoDB" id="2655838at2"/>
<evidence type="ECO:0008006" key="10">
    <source>
        <dbReference type="Google" id="ProtNLM"/>
    </source>
</evidence>
<dbReference type="PANTHER" id="PTHR39083">
    <property type="entry name" value="CYCLIC DI-GMP-BINDING PROTEIN"/>
    <property type="match status" value="1"/>
</dbReference>
<feature type="signal peptide" evidence="7">
    <location>
        <begin position="1"/>
        <end position="21"/>
    </location>
</feature>
<comment type="subcellular location">
    <subcellularLocation>
        <location evidence="1">Cell membrane</location>
        <topology evidence="1">Single-pass membrane protein</topology>
    </subcellularLocation>
</comment>
<keyword evidence="3 6" id="KW-0812">Transmembrane</keyword>
<evidence type="ECO:0000256" key="7">
    <source>
        <dbReference type="SAM" id="SignalP"/>
    </source>
</evidence>
<dbReference type="Gene3D" id="2.60.120.260">
    <property type="entry name" value="Galactose-binding domain-like"/>
    <property type="match status" value="2"/>
</dbReference>
<dbReference type="GO" id="GO:0005886">
    <property type="term" value="C:plasma membrane"/>
    <property type="evidence" value="ECO:0007669"/>
    <property type="project" value="UniProtKB-SubCell"/>
</dbReference>
<proteinExistence type="predicted"/>
<evidence type="ECO:0000256" key="3">
    <source>
        <dbReference type="ARBA" id="ARBA00022692"/>
    </source>
</evidence>
<feature type="transmembrane region" description="Helical" evidence="6">
    <location>
        <begin position="655"/>
        <end position="676"/>
    </location>
</feature>
<evidence type="ECO:0000256" key="6">
    <source>
        <dbReference type="SAM" id="Phobius"/>
    </source>
</evidence>
<keyword evidence="5 6" id="KW-0472">Membrane</keyword>
<dbReference type="AlphaFoldDB" id="R3TWV1"/>
<keyword evidence="4 6" id="KW-1133">Transmembrane helix</keyword>
<reference evidence="8 9" key="1">
    <citation type="submission" date="2013-02" db="EMBL/GenBank/DDBJ databases">
        <title>The Genome Sequence of Enterococcus phoeniculicola BAA-412.</title>
        <authorList>
            <consortium name="The Broad Institute Genome Sequencing Platform"/>
            <consortium name="The Broad Institute Genome Sequencing Center for Infectious Disease"/>
            <person name="Earl A.M."/>
            <person name="Gilmore M.S."/>
            <person name="Lebreton F."/>
            <person name="Walker B."/>
            <person name="Young S.K."/>
            <person name="Zeng Q."/>
            <person name="Gargeya S."/>
            <person name="Fitzgerald M."/>
            <person name="Haas B."/>
            <person name="Abouelleil A."/>
            <person name="Alvarado L."/>
            <person name="Arachchi H.M."/>
            <person name="Berlin A.M."/>
            <person name="Chapman S.B."/>
            <person name="Dewar J."/>
            <person name="Goldberg J."/>
            <person name="Griggs A."/>
            <person name="Gujja S."/>
            <person name="Hansen M."/>
            <person name="Howarth C."/>
            <person name="Imamovic A."/>
            <person name="Larimer J."/>
            <person name="McCowan C."/>
            <person name="Murphy C."/>
            <person name="Neiman D."/>
            <person name="Pearson M."/>
            <person name="Priest M."/>
            <person name="Roberts A."/>
            <person name="Saif S."/>
            <person name="Shea T."/>
            <person name="Sisk P."/>
            <person name="Sykes S."/>
            <person name="Wortman J."/>
            <person name="Nusbaum C."/>
            <person name="Birren B."/>
        </authorList>
    </citation>
    <scope>NUCLEOTIDE SEQUENCE [LARGE SCALE GENOMIC DNA]</scope>
    <source>
        <strain evidence="8 9">ATCC BAA-412</strain>
    </source>
</reference>
<evidence type="ECO:0000256" key="4">
    <source>
        <dbReference type="ARBA" id="ARBA00022989"/>
    </source>
</evidence>
<name>R3TWV1_9ENTE</name>
<dbReference type="HOGENOM" id="CLU_024731_0_0_9"/>
<comment type="caution">
    <text evidence="8">The sequence shown here is derived from an EMBL/GenBank/DDBJ whole genome shotgun (WGS) entry which is preliminary data.</text>
</comment>